<sequence>MAGLTPTQHQVLQELAKSPDPLRVEELAQRLSLHGNTIRGVLAQLLKLDLVSRRAEETEKRGRPSWLYEARAAADAQLVMEGFASLMYALTEQLERTSPDPVEAARKLGAHWGSQILEDQQVPDHQAMREALQAEYPVHITKLRLLMSRLGFQATGSEDDHVIELHQCPLVDNREDAEPSLICEIHHGMIQQVVSSTSNGRLSAKLCPFSGTGYCGVEFQET</sequence>
<accession>A0AAU7V4V2</accession>
<name>A0AAU7V4V2_9ACTO</name>
<dbReference type="Pfam" id="PF12802">
    <property type="entry name" value="MarR_2"/>
    <property type="match status" value="1"/>
</dbReference>
<dbReference type="InterPro" id="IPR000835">
    <property type="entry name" value="HTH_MarR-typ"/>
</dbReference>
<dbReference type="GO" id="GO:0003700">
    <property type="term" value="F:DNA-binding transcription factor activity"/>
    <property type="evidence" value="ECO:0007669"/>
    <property type="project" value="InterPro"/>
</dbReference>
<protein>
    <submittedName>
        <fullName evidence="2">MarR family transcriptional regulator</fullName>
    </submittedName>
</protein>
<evidence type="ECO:0000313" key="2">
    <source>
        <dbReference type="EMBL" id="XBW07232.1"/>
    </source>
</evidence>
<evidence type="ECO:0000259" key="1">
    <source>
        <dbReference type="Pfam" id="PF12802"/>
    </source>
</evidence>
<feature type="domain" description="HTH marR-type" evidence="1">
    <location>
        <begin position="3"/>
        <end position="61"/>
    </location>
</feature>
<dbReference type="KEGG" id="sapp:SAC06_06150"/>
<dbReference type="EMBL" id="CP138335">
    <property type="protein sequence ID" value="XBW07232.1"/>
    <property type="molecule type" value="Genomic_DNA"/>
</dbReference>
<dbReference type="InterPro" id="IPR036390">
    <property type="entry name" value="WH_DNA-bd_sf"/>
</dbReference>
<dbReference type="AlphaFoldDB" id="A0AAU7V4V2"/>
<dbReference type="RefSeq" id="WP_350257438.1">
    <property type="nucleotide sequence ID" value="NZ_CP138335.1"/>
</dbReference>
<dbReference type="Gene3D" id="1.10.10.10">
    <property type="entry name" value="Winged helix-like DNA-binding domain superfamily/Winged helix DNA-binding domain"/>
    <property type="match status" value="1"/>
</dbReference>
<gene>
    <name evidence="2" type="ORF">SAC06_06150</name>
</gene>
<reference evidence="2" key="1">
    <citation type="submission" date="2023-11" db="EMBL/GenBank/DDBJ databases">
        <title>Scrofimicrobium hongkongense sp. nov., isolated from a patient with peritonitis.</title>
        <authorList>
            <person name="Lao H.Y."/>
            <person name="Wong A.Y.P."/>
            <person name="Ng T.L."/>
            <person name="Wong R.Y.L."/>
            <person name="Yau M.C.Y."/>
            <person name="Lam J.Y.W."/>
            <person name="Siu G.K.H."/>
        </authorList>
    </citation>
    <scope>NUCLEOTIDE SEQUENCE</scope>
    <source>
        <strain evidence="2">R131</strain>
    </source>
</reference>
<proteinExistence type="predicted"/>
<dbReference type="InterPro" id="IPR036388">
    <property type="entry name" value="WH-like_DNA-bd_sf"/>
</dbReference>
<organism evidence="2">
    <name type="scientific">Scrofimicrobium appendicitidis</name>
    <dbReference type="NCBI Taxonomy" id="3079930"/>
    <lineage>
        <taxon>Bacteria</taxon>
        <taxon>Bacillati</taxon>
        <taxon>Actinomycetota</taxon>
        <taxon>Actinomycetes</taxon>
        <taxon>Actinomycetales</taxon>
        <taxon>Actinomycetaceae</taxon>
        <taxon>Scrofimicrobium</taxon>
    </lineage>
</organism>
<dbReference type="SUPFAM" id="SSF46785">
    <property type="entry name" value="Winged helix' DNA-binding domain"/>
    <property type="match status" value="1"/>
</dbReference>